<feature type="region of interest" description="Disordered" evidence="1">
    <location>
        <begin position="52"/>
        <end position="145"/>
    </location>
</feature>
<comment type="caution">
    <text evidence="2">The sequence shown here is derived from an EMBL/GenBank/DDBJ whole genome shotgun (WGS) entry which is preliminary data.</text>
</comment>
<proteinExistence type="predicted"/>
<sequence length="145" mass="15621">MKITWNEKADAKLLAGILATSPTPIDFNALAEYMGDGVTACAVRHRVTRLRAKATETNDGSGTSAPVSPVTKKRQRSTPKKSTKAAATQSKEVDTQSGEGPVPKDDESDIDDDKGKKPKIKHEESEDDLLRAEDAIKEEPSSSDL</sequence>
<name>A0A135LZ15_PENPA</name>
<dbReference type="Proteomes" id="UP000070168">
    <property type="component" value="Unassembled WGS sequence"/>
</dbReference>
<evidence type="ECO:0000313" key="2">
    <source>
        <dbReference type="EMBL" id="KXG54207.1"/>
    </source>
</evidence>
<evidence type="ECO:0000256" key="1">
    <source>
        <dbReference type="SAM" id="MobiDB-lite"/>
    </source>
</evidence>
<dbReference type="OrthoDB" id="5418867at2759"/>
<accession>A0A135LZ15</accession>
<dbReference type="EMBL" id="LHQR01000013">
    <property type="protein sequence ID" value="KXG54207.1"/>
    <property type="molecule type" value="Genomic_DNA"/>
</dbReference>
<gene>
    <name evidence="2" type="ORF">PGRI_073510</name>
</gene>
<dbReference type="GeneID" id="63710365"/>
<evidence type="ECO:0000313" key="3">
    <source>
        <dbReference type="Proteomes" id="UP000070168"/>
    </source>
</evidence>
<dbReference type="AlphaFoldDB" id="A0A135LZ15"/>
<keyword evidence="3" id="KW-1185">Reference proteome</keyword>
<protein>
    <submittedName>
        <fullName evidence="2">Uncharacterized protein</fullName>
    </submittedName>
</protein>
<feature type="compositionally biased region" description="Basic and acidic residues" evidence="1">
    <location>
        <begin position="121"/>
        <end position="145"/>
    </location>
</feature>
<reference evidence="2 3" key="1">
    <citation type="journal article" date="2016" name="BMC Genomics">
        <title>Genome sequencing and secondary metabolism of the postharvest pathogen Penicillium griseofulvum.</title>
        <authorList>
            <person name="Banani H."/>
            <person name="Marcet-Houben M."/>
            <person name="Ballester A.R."/>
            <person name="Abbruscato P."/>
            <person name="Gonzalez-Candelas L."/>
            <person name="Gabaldon T."/>
            <person name="Spadaro D."/>
        </authorList>
    </citation>
    <scope>NUCLEOTIDE SEQUENCE [LARGE SCALE GENOMIC DNA]</scope>
    <source>
        <strain evidence="2 3">PG3</strain>
    </source>
</reference>
<dbReference type="OMA" id="WNAQADA"/>
<dbReference type="STRING" id="5078.A0A135LZ15"/>
<feature type="compositionally biased region" description="Polar residues" evidence="1">
    <location>
        <begin position="55"/>
        <end position="66"/>
    </location>
</feature>
<feature type="compositionally biased region" description="Basic residues" evidence="1">
    <location>
        <begin position="71"/>
        <end position="83"/>
    </location>
</feature>
<dbReference type="RefSeq" id="XP_040652742.1">
    <property type="nucleotide sequence ID" value="XM_040795065.1"/>
</dbReference>
<organism evidence="2 3">
    <name type="scientific">Penicillium patulum</name>
    <name type="common">Penicillium griseofulvum</name>
    <dbReference type="NCBI Taxonomy" id="5078"/>
    <lineage>
        <taxon>Eukaryota</taxon>
        <taxon>Fungi</taxon>
        <taxon>Dikarya</taxon>
        <taxon>Ascomycota</taxon>
        <taxon>Pezizomycotina</taxon>
        <taxon>Eurotiomycetes</taxon>
        <taxon>Eurotiomycetidae</taxon>
        <taxon>Eurotiales</taxon>
        <taxon>Aspergillaceae</taxon>
        <taxon>Penicillium</taxon>
    </lineage>
</organism>